<evidence type="ECO:0000256" key="8">
    <source>
        <dbReference type="ARBA" id="ARBA00023136"/>
    </source>
</evidence>
<dbReference type="PANTHER" id="PTHR48041:SF32">
    <property type="entry name" value="PROTEIN WHITE-LIKE PROTEIN"/>
    <property type="match status" value="1"/>
</dbReference>
<feature type="transmembrane region" description="Helical" evidence="9">
    <location>
        <begin position="561"/>
        <end position="579"/>
    </location>
</feature>
<keyword evidence="8 9" id="KW-0472">Membrane</keyword>
<proteinExistence type="evidence at transcript level"/>
<evidence type="ECO:0000256" key="9">
    <source>
        <dbReference type="SAM" id="Phobius"/>
    </source>
</evidence>
<keyword evidence="5" id="KW-0547">Nucleotide-binding</keyword>
<dbReference type="InterPro" id="IPR017871">
    <property type="entry name" value="ABC_transporter-like_CS"/>
</dbReference>
<dbReference type="Gene3D" id="3.40.50.300">
    <property type="entry name" value="P-loop containing nucleotide triphosphate hydrolases"/>
    <property type="match status" value="1"/>
</dbReference>
<sequence>MTSIDFEKLYLSVKQKDGEKQIIKGVSGSFLSGELTAIMGPSGAGKTSLLNVLTGYQISGIQGTIRYGKATNNESSSLLSKRESCYILQDDCLPDLFTVQEAMMMACNLKTIDLFRKAKEYLIDDILNKLSLVKCRNTRCQHLSGGQKKRVSIALELVNNPPIMFLDEPTTGLDCLAGAQCVQLLKKLARTGKTIICTIHQPNARVYETFDHIYMMSNGKCVYQGASTKTVDFLAACGFQCPLYHNPADFIIEVVKGDYGDHTDLLSKIALEEKWSRTQSIKPCYESDEPCNTSLVYPLERIDCNKMPSEWTRFFVLLRRYRVQLYRDWTISQLKILLHLLVGLFLGLAYQNSGQDANKAVSNLGFFTVSTVYVVYTASMPAVLKFPSELCILKKEHFNNWYKVHTYFAAVVIFDLPLQVVFTSVYTITSYLLSNQIREWSRFGMMMLVQLLCGFAGSGFGLIIGSLFNPVNGTFVGIICLCCFFLFGGFFILLGHMSKIMYAITNLSFIGFTVEGTMQAIYGYDRPPLHCPEEVEFCLYVSPATLLKDIGMDRQNYWMDVAYLFSVVILFRIVAFFLLRRKLSVT</sequence>
<dbReference type="SUPFAM" id="SSF52540">
    <property type="entry name" value="P-loop containing nucleoside triphosphate hydrolases"/>
    <property type="match status" value="1"/>
</dbReference>
<dbReference type="Pfam" id="PF00005">
    <property type="entry name" value="ABC_tran"/>
    <property type="match status" value="1"/>
</dbReference>
<dbReference type="InterPro" id="IPR013525">
    <property type="entry name" value="ABC2_TM"/>
</dbReference>
<feature type="transmembrane region" description="Helical" evidence="9">
    <location>
        <begin position="404"/>
        <end position="433"/>
    </location>
</feature>
<dbReference type="CDD" id="cd03213">
    <property type="entry name" value="ABCG_EPDR"/>
    <property type="match status" value="1"/>
</dbReference>
<feature type="domain" description="ABC transporter" evidence="10">
    <location>
        <begin position="4"/>
        <end position="243"/>
    </location>
</feature>
<dbReference type="FunFam" id="3.40.50.300:FF:001077">
    <property type="entry name" value="Uncharacterized protein, isoform A"/>
    <property type="match status" value="1"/>
</dbReference>
<dbReference type="PROSITE" id="PS00211">
    <property type="entry name" value="ABC_TRANSPORTER_1"/>
    <property type="match status" value="1"/>
</dbReference>
<dbReference type="SMART" id="SM00382">
    <property type="entry name" value="AAA"/>
    <property type="match status" value="1"/>
</dbReference>
<evidence type="ECO:0000259" key="10">
    <source>
        <dbReference type="PROSITE" id="PS50893"/>
    </source>
</evidence>
<feature type="transmembrane region" description="Helical" evidence="9">
    <location>
        <begin position="361"/>
        <end position="384"/>
    </location>
</feature>
<dbReference type="InterPro" id="IPR027417">
    <property type="entry name" value="P-loop_NTPase"/>
</dbReference>
<organism evidence="11">
    <name type="scientific">Chrysomela populi</name>
    <name type="common">Poplar leaf beetle</name>
    <name type="synonym">Melasoma populi</name>
    <dbReference type="NCBI Taxonomy" id="154003"/>
    <lineage>
        <taxon>Eukaryota</taxon>
        <taxon>Metazoa</taxon>
        <taxon>Ecdysozoa</taxon>
        <taxon>Arthropoda</taxon>
        <taxon>Hexapoda</taxon>
        <taxon>Insecta</taxon>
        <taxon>Pterygota</taxon>
        <taxon>Neoptera</taxon>
        <taxon>Endopterygota</taxon>
        <taxon>Coleoptera</taxon>
        <taxon>Polyphaga</taxon>
        <taxon>Cucujiformia</taxon>
        <taxon>Chrysomeloidea</taxon>
        <taxon>Chrysomelidae</taxon>
        <taxon>Chrysomelinae</taxon>
        <taxon>Chrysomelini</taxon>
        <taxon>Chrysomela</taxon>
    </lineage>
</organism>
<feature type="transmembrane region" description="Helical" evidence="9">
    <location>
        <begin position="445"/>
        <end position="468"/>
    </location>
</feature>
<dbReference type="Pfam" id="PF01061">
    <property type="entry name" value="ABC2_membrane"/>
    <property type="match status" value="1"/>
</dbReference>
<evidence type="ECO:0000256" key="2">
    <source>
        <dbReference type="ARBA" id="ARBA00005814"/>
    </source>
</evidence>
<evidence type="ECO:0000256" key="6">
    <source>
        <dbReference type="ARBA" id="ARBA00022840"/>
    </source>
</evidence>
<name>A0A0U9HYG8_CHRPP</name>
<dbReference type="InterPro" id="IPR003439">
    <property type="entry name" value="ABC_transporter-like_ATP-bd"/>
</dbReference>
<dbReference type="InterPro" id="IPR003593">
    <property type="entry name" value="AAA+_ATPase"/>
</dbReference>
<dbReference type="GO" id="GO:0140359">
    <property type="term" value="F:ABC-type transporter activity"/>
    <property type="evidence" value="ECO:0007669"/>
    <property type="project" value="InterPro"/>
</dbReference>
<dbReference type="EMBL" id="GARF01000028">
    <property type="protein sequence ID" value="JAC88915.1"/>
    <property type="molecule type" value="mRNA"/>
</dbReference>
<evidence type="ECO:0000256" key="7">
    <source>
        <dbReference type="ARBA" id="ARBA00022989"/>
    </source>
</evidence>
<dbReference type="GO" id="GO:0005524">
    <property type="term" value="F:ATP binding"/>
    <property type="evidence" value="ECO:0007669"/>
    <property type="project" value="UniProtKB-KW"/>
</dbReference>
<keyword evidence="6" id="KW-0067">ATP-binding</keyword>
<evidence type="ECO:0000256" key="4">
    <source>
        <dbReference type="ARBA" id="ARBA00022692"/>
    </source>
</evidence>
<dbReference type="GO" id="GO:0016887">
    <property type="term" value="F:ATP hydrolysis activity"/>
    <property type="evidence" value="ECO:0007669"/>
    <property type="project" value="InterPro"/>
</dbReference>
<comment type="subcellular location">
    <subcellularLocation>
        <location evidence="1">Membrane</location>
        <topology evidence="1">Multi-pass membrane protein</topology>
    </subcellularLocation>
</comment>
<feature type="transmembrane region" description="Helical" evidence="9">
    <location>
        <begin position="474"/>
        <end position="494"/>
    </location>
</feature>
<protein>
    <submittedName>
        <fullName evidence="11">Putative ABCG protein</fullName>
    </submittedName>
</protein>
<keyword evidence="4 9" id="KW-0812">Transmembrane</keyword>
<dbReference type="InterPro" id="IPR050352">
    <property type="entry name" value="ABCG_transporters"/>
</dbReference>
<keyword evidence="3" id="KW-0813">Transport</keyword>
<evidence type="ECO:0000256" key="5">
    <source>
        <dbReference type="ARBA" id="ARBA00022741"/>
    </source>
</evidence>
<dbReference type="PROSITE" id="PS50893">
    <property type="entry name" value="ABC_TRANSPORTER_2"/>
    <property type="match status" value="1"/>
</dbReference>
<evidence type="ECO:0000256" key="1">
    <source>
        <dbReference type="ARBA" id="ARBA00004141"/>
    </source>
</evidence>
<accession>A0A0U9HYG8</accession>
<keyword evidence="7 9" id="KW-1133">Transmembrane helix</keyword>
<evidence type="ECO:0000313" key="11">
    <source>
        <dbReference type="EMBL" id="JAC88915.1"/>
    </source>
</evidence>
<feature type="transmembrane region" description="Helical" evidence="9">
    <location>
        <begin position="501"/>
        <end position="522"/>
    </location>
</feature>
<dbReference type="GO" id="GO:0005886">
    <property type="term" value="C:plasma membrane"/>
    <property type="evidence" value="ECO:0007669"/>
    <property type="project" value="TreeGrafter"/>
</dbReference>
<comment type="similarity">
    <text evidence="2">Belongs to the ABC transporter superfamily. ABCG family. Eye pigment precursor importer (TC 3.A.1.204) subfamily.</text>
</comment>
<reference evidence="11" key="1">
    <citation type="journal article" date="2014" name="Proc. R. Soc. B">
        <title>Independently recruited oxidases from the glucose-methanol-choline oxidoreductase family enabled chemical defences in leaf beetle larvae (subtribe Chrysomelina) to evolve.</title>
        <authorList>
            <person name="Rahfeld P."/>
            <person name="Kirsch R."/>
            <person name="Kugel S."/>
            <person name="Wielsch N."/>
            <person name="Stock M."/>
            <person name="Groth M."/>
            <person name="Boland W."/>
            <person name="Burse A."/>
        </authorList>
    </citation>
    <scope>NUCLEOTIDE SEQUENCE</scope>
</reference>
<dbReference type="PANTHER" id="PTHR48041">
    <property type="entry name" value="ABC TRANSPORTER G FAMILY MEMBER 28"/>
    <property type="match status" value="1"/>
</dbReference>
<reference evidence="11" key="2">
    <citation type="submission" date="2016-01" db="EMBL/GenBank/DDBJ databases">
        <title>Tissue-specific transcript profiling for ABC transporters in the sequestering larvae of the phytophagous leaf beetle Chrysomela populi.</title>
        <authorList>
            <person name="Strauss A.S."/>
            <person name="Wang D."/>
            <person name="Stock M."/>
            <person name="Gretscher R.R."/>
            <person name="Groth M."/>
            <person name="Boland W."/>
            <person name="Burse A."/>
        </authorList>
    </citation>
    <scope>NUCLEOTIDE SEQUENCE</scope>
</reference>
<feature type="transmembrane region" description="Helical" evidence="9">
    <location>
        <begin position="329"/>
        <end position="349"/>
    </location>
</feature>
<evidence type="ECO:0000256" key="3">
    <source>
        <dbReference type="ARBA" id="ARBA00022448"/>
    </source>
</evidence>
<dbReference type="AlphaFoldDB" id="A0A0U9HYG8"/>